<proteinExistence type="predicted"/>
<dbReference type="AlphaFoldDB" id="A0A2A7ALW9"/>
<comment type="caution">
    <text evidence="1">The sequence shown here is derived from an EMBL/GenBank/DDBJ whole genome shotgun (WGS) entry which is preliminary data.</text>
</comment>
<dbReference type="Proteomes" id="UP000220005">
    <property type="component" value="Unassembled WGS sequence"/>
</dbReference>
<name>A0A2A7ALW9_9FIRM</name>
<reference evidence="1 2" key="1">
    <citation type="journal article" date="2017" name="Front. Microbiol.">
        <title>New Insights into the Diversity of the Genus Faecalibacterium.</title>
        <authorList>
            <person name="Benevides L."/>
            <person name="Burman S."/>
            <person name="Martin R."/>
            <person name="Robert V."/>
            <person name="Thomas M."/>
            <person name="Miquel S."/>
            <person name="Chain F."/>
            <person name="Sokol H."/>
            <person name="Bermudez-Humaran L.G."/>
            <person name="Morrison M."/>
            <person name="Langella P."/>
            <person name="Azevedo V.A."/>
            <person name="Chatel J.M."/>
            <person name="Soares S."/>
        </authorList>
    </citation>
    <scope>NUCLEOTIDE SEQUENCE [LARGE SCALE GENOMIC DNA]</scope>
    <source>
        <strain evidence="1 2">CNCM I 4575</strain>
    </source>
</reference>
<evidence type="ECO:0000313" key="2">
    <source>
        <dbReference type="Proteomes" id="UP000220005"/>
    </source>
</evidence>
<gene>
    <name evidence="1" type="ORF">CGS58_13125</name>
</gene>
<dbReference type="RefSeq" id="WP_097840161.1">
    <property type="nucleotide sequence ID" value="NZ_NMTY01000032.1"/>
</dbReference>
<organism evidence="1 2">
    <name type="scientific">Faecalibacterium prausnitzii</name>
    <dbReference type="NCBI Taxonomy" id="853"/>
    <lineage>
        <taxon>Bacteria</taxon>
        <taxon>Bacillati</taxon>
        <taxon>Bacillota</taxon>
        <taxon>Clostridia</taxon>
        <taxon>Eubacteriales</taxon>
        <taxon>Oscillospiraceae</taxon>
        <taxon>Faecalibacterium</taxon>
    </lineage>
</organism>
<dbReference type="EMBL" id="NMTY01000032">
    <property type="protein sequence ID" value="PDX80160.1"/>
    <property type="molecule type" value="Genomic_DNA"/>
</dbReference>
<protein>
    <submittedName>
        <fullName evidence="1">Uncharacterized protein</fullName>
    </submittedName>
</protein>
<sequence length="429" mass="45899">MQQIKIDFDNPGLPQHLEAMEGDAQSRFFQATLYRSGAAYTPPADAAYSIMYRGFGEQNQGWYDTIEDDTGKRDACVASGNVVTCEIDRHALIVPGHVSIVLCITNDRGYMLKSRPILTDARNDNYNDTVEVESYFRITGKTSAWWLQSKKEIQDLVDRATAEATKAKNSANASAASASASAGSAAAAARSESAAAGSATQAANSASAAEKSKTAAATSEINAARYEEAAKQVVTQNAKGYGGGYSRTFTLTAPQAGWAVLEAPIGIYRYYADVALADCTAKWNAFAAVLPESAMTAFVARVANIIETKDGSVRLYAVNAPEEDVKFTLSVFAVGSRTYSLTVPANGWVRAENTVGVNQWQCDLTLEDSSAEKVPMGMAALENTTEALSTPGLSATMETFDGYIRIYAKKRPAADINIVVILLAKNEVN</sequence>
<accession>A0A2A7ALW9</accession>
<evidence type="ECO:0000313" key="1">
    <source>
        <dbReference type="EMBL" id="PDX80160.1"/>
    </source>
</evidence>